<dbReference type="Pfam" id="PF06338">
    <property type="entry name" value="ComK"/>
    <property type="match status" value="1"/>
</dbReference>
<name>A0A385YW53_9BACL</name>
<protein>
    <recommendedName>
        <fullName evidence="3">Competence protein ComK</fullName>
    </recommendedName>
</protein>
<evidence type="ECO:0000313" key="1">
    <source>
        <dbReference type="EMBL" id="AYC30127.1"/>
    </source>
</evidence>
<gene>
    <name evidence="1" type="ORF">D3873_09670</name>
</gene>
<organism evidence="1 2">
    <name type="scientific">Paenisporosarcina cavernae</name>
    <dbReference type="NCBI Taxonomy" id="2320858"/>
    <lineage>
        <taxon>Bacteria</taxon>
        <taxon>Bacillati</taxon>
        <taxon>Bacillota</taxon>
        <taxon>Bacilli</taxon>
        <taxon>Bacillales</taxon>
        <taxon>Caryophanaceae</taxon>
        <taxon>Paenisporosarcina</taxon>
    </lineage>
</organism>
<dbReference type="EMBL" id="CP032418">
    <property type="protein sequence ID" value="AYC30127.1"/>
    <property type="molecule type" value="Genomic_DNA"/>
</dbReference>
<dbReference type="Proteomes" id="UP000265725">
    <property type="component" value="Chromosome"/>
</dbReference>
<evidence type="ECO:0000313" key="2">
    <source>
        <dbReference type="Proteomes" id="UP000265725"/>
    </source>
</evidence>
<dbReference type="OrthoDB" id="2417337at2"/>
<dbReference type="RefSeq" id="WP_119883844.1">
    <property type="nucleotide sequence ID" value="NZ_CP032418.1"/>
</dbReference>
<sequence length="182" mass="21135">MPIHQSYISEYLVTFSTLALVPHTINGRLYTRVIENHAEFVVHQKPLTIIKKSLAFYGTTLSQSILYSRQIVGNLNKVPIILSHDFGSPLILFPTLSPESEHNIWIAFGAIDHYDQTVKGQCTVHFKRDKKLEVPSSFNTMCRQFFLCHYLTNHYMKMRETLNPPTTNSHMIYLPQRTMHEQ</sequence>
<dbReference type="InterPro" id="IPR010461">
    <property type="entry name" value="ComK"/>
</dbReference>
<proteinExistence type="predicted"/>
<dbReference type="KEGG" id="paek:D3873_09670"/>
<keyword evidence="2" id="KW-1185">Reference proteome</keyword>
<reference evidence="2" key="1">
    <citation type="submission" date="2018-09" db="EMBL/GenBank/DDBJ databases">
        <authorList>
            <person name="Zhu H."/>
        </authorList>
    </citation>
    <scope>NUCLEOTIDE SEQUENCE [LARGE SCALE GENOMIC DNA]</scope>
    <source>
        <strain evidence="2">K2R23-3</strain>
    </source>
</reference>
<accession>A0A385YW53</accession>
<dbReference type="GO" id="GO:0030420">
    <property type="term" value="P:establishment of competence for transformation"/>
    <property type="evidence" value="ECO:0007669"/>
    <property type="project" value="InterPro"/>
</dbReference>
<dbReference type="AlphaFoldDB" id="A0A385YW53"/>
<evidence type="ECO:0008006" key="3">
    <source>
        <dbReference type="Google" id="ProtNLM"/>
    </source>
</evidence>